<dbReference type="PANTHER" id="PTHR21838:SF2">
    <property type="entry name" value="COILED-COIL DOMAIN-CONTAINING PROTEIN 137"/>
    <property type="match status" value="1"/>
</dbReference>
<accession>V9KU14</accession>
<feature type="compositionally biased region" description="Basic and acidic residues" evidence="1">
    <location>
        <begin position="37"/>
        <end position="54"/>
    </location>
</feature>
<feature type="region of interest" description="Disordered" evidence="1">
    <location>
        <begin position="66"/>
        <end position="110"/>
    </location>
</feature>
<feature type="region of interest" description="Disordered" evidence="1">
    <location>
        <begin position="193"/>
        <end position="288"/>
    </location>
</feature>
<dbReference type="AlphaFoldDB" id="V9KU14"/>
<evidence type="ECO:0000313" key="2">
    <source>
        <dbReference type="EMBL" id="AFP01980.1"/>
    </source>
</evidence>
<feature type="compositionally biased region" description="Basic and acidic residues" evidence="1">
    <location>
        <begin position="276"/>
        <end position="288"/>
    </location>
</feature>
<organism evidence="2">
    <name type="scientific">Callorhinchus milii</name>
    <name type="common">Ghost shark</name>
    <dbReference type="NCBI Taxonomy" id="7868"/>
    <lineage>
        <taxon>Eukaryota</taxon>
        <taxon>Metazoa</taxon>
        <taxon>Chordata</taxon>
        <taxon>Craniata</taxon>
        <taxon>Vertebrata</taxon>
        <taxon>Chondrichthyes</taxon>
        <taxon>Holocephali</taxon>
        <taxon>Chimaeriformes</taxon>
        <taxon>Callorhinchidae</taxon>
        <taxon>Callorhinchus</taxon>
    </lineage>
</organism>
<protein>
    <submittedName>
        <fullName evidence="2">Coiled-coil domain-containing 137</fullName>
    </submittedName>
</protein>
<evidence type="ECO:0000256" key="1">
    <source>
        <dbReference type="SAM" id="MobiDB-lite"/>
    </source>
</evidence>
<dbReference type="GO" id="GO:0005634">
    <property type="term" value="C:nucleus"/>
    <property type="evidence" value="ECO:0007669"/>
    <property type="project" value="TreeGrafter"/>
</dbReference>
<feature type="compositionally biased region" description="Basic residues" evidence="1">
    <location>
        <begin position="66"/>
        <end position="76"/>
    </location>
</feature>
<name>V9KU14_CALMI</name>
<feature type="region of interest" description="Disordered" evidence="1">
    <location>
        <begin position="134"/>
        <end position="160"/>
    </location>
</feature>
<dbReference type="PANTHER" id="PTHR21838">
    <property type="entry name" value="COILED-COIL DOMAIN-CONTAINING PROTEIN 137"/>
    <property type="match status" value="1"/>
</dbReference>
<proteinExistence type="evidence at transcript level"/>
<reference evidence="2" key="1">
    <citation type="journal article" date="2014" name="Nature">
        <title>Elephant shark genome provides unique insights into gnathostome evolution.</title>
        <authorList>
            <consortium name="International Elephant Shark Genome Sequencing Consortium"/>
            <person name="Venkatesh B."/>
            <person name="Lee A.P."/>
            <person name="Ravi V."/>
            <person name="Maurya A.K."/>
            <person name="Lian M.M."/>
            <person name="Swann J.B."/>
            <person name="Ohta Y."/>
            <person name="Flajnik M.F."/>
            <person name="Sutoh Y."/>
            <person name="Kasahara M."/>
            <person name="Hoon S."/>
            <person name="Gangu V."/>
            <person name="Roy S.W."/>
            <person name="Irimia M."/>
            <person name="Korzh V."/>
            <person name="Kondrychyn I."/>
            <person name="Lim Z.W."/>
            <person name="Tay B.H."/>
            <person name="Tohari S."/>
            <person name="Kong K.W."/>
            <person name="Ho S."/>
            <person name="Lorente-Galdos B."/>
            <person name="Quilez J."/>
            <person name="Marques-Bonet T."/>
            <person name="Raney B.J."/>
            <person name="Ingham P.W."/>
            <person name="Tay A."/>
            <person name="Hillier L.W."/>
            <person name="Minx P."/>
            <person name="Boehm T."/>
            <person name="Wilson R.K."/>
            <person name="Brenner S."/>
            <person name="Warren W.C."/>
        </authorList>
    </citation>
    <scope>NUCLEOTIDE SEQUENCE</scope>
    <source>
        <tissue evidence="2">Liver</tissue>
    </source>
</reference>
<dbReference type="EMBL" id="JW869462">
    <property type="protein sequence ID" value="AFP01980.1"/>
    <property type="molecule type" value="mRNA"/>
</dbReference>
<sequence length="288" mass="33519">MKGIRGAAAPGEGRRRRRGKAAAPSGPVPGHLQLQRKPKEINMRPKNVDDQEIPYKLREIMRSKEKLKKRMNKPKKNAVAPAAKPASGHSKPQDYIAVPKFKQKKGESERAYIQRMDRESQYVMFLTRNQEYRCPEMQEPKQEESLVKPKSERKKNFDRRRVERLNRKKVERNEVDREKEMLSDPVSFGEVVLQPPTLTAKPRKSQQTERSGQKALLLKALFEQNKSTSESTRKTPGGAKVSTMSMARQRMMLEERERVVKAYRELKKRKQQNLSKNKDSTDKRRNPE</sequence>
<feature type="region of interest" description="Disordered" evidence="1">
    <location>
        <begin position="1"/>
        <end position="54"/>
    </location>
</feature>
<feature type="compositionally biased region" description="Basic and acidic residues" evidence="1">
    <location>
        <begin position="251"/>
        <end position="265"/>
    </location>
</feature>
<feature type="compositionally biased region" description="Basic and acidic residues" evidence="1">
    <location>
        <begin position="134"/>
        <end position="150"/>
    </location>
</feature>
<feature type="compositionally biased region" description="Low complexity" evidence="1">
    <location>
        <begin position="1"/>
        <end position="11"/>
    </location>
</feature>
<feature type="compositionally biased region" description="Low complexity" evidence="1">
    <location>
        <begin position="77"/>
        <end position="86"/>
    </location>
</feature>
<dbReference type="InterPro" id="IPR026680">
    <property type="entry name" value="CCDC137"/>
</dbReference>